<comment type="caution">
    <text evidence="1">The sequence shown here is derived from an EMBL/GenBank/DDBJ whole genome shotgun (WGS) entry which is preliminary data.</text>
</comment>
<dbReference type="EMBL" id="CAKOFQ010006958">
    <property type="protein sequence ID" value="CAH1984527.1"/>
    <property type="molecule type" value="Genomic_DNA"/>
</dbReference>
<accession>A0A9P0KWY4</accession>
<dbReference type="AlphaFoldDB" id="A0A9P0KWY4"/>
<dbReference type="Proteomes" id="UP001152888">
    <property type="component" value="Unassembled WGS sequence"/>
</dbReference>
<protein>
    <submittedName>
        <fullName evidence="1">Uncharacterized protein</fullName>
    </submittedName>
</protein>
<dbReference type="OrthoDB" id="8123891at2759"/>
<organism evidence="1 2">
    <name type="scientific">Acanthoscelides obtectus</name>
    <name type="common">Bean weevil</name>
    <name type="synonym">Bruchus obtectus</name>
    <dbReference type="NCBI Taxonomy" id="200917"/>
    <lineage>
        <taxon>Eukaryota</taxon>
        <taxon>Metazoa</taxon>
        <taxon>Ecdysozoa</taxon>
        <taxon>Arthropoda</taxon>
        <taxon>Hexapoda</taxon>
        <taxon>Insecta</taxon>
        <taxon>Pterygota</taxon>
        <taxon>Neoptera</taxon>
        <taxon>Endopterygota</taxon>
        <taxon>Coleoptera</taxon>
        <taxon>Polyphaga</taxon>
        <taxon>Cucujiformia</taxon>
        <taxon>Chrysomeloidea</taxon>
        <taxon>Chrysomelidae</taxon>
        <taxon>Bruchinae</taxon>
        <taxon>Bruchini</taxon>
        <taxon>Acanthoscelides</taxon>
    </lineage>
</organism>
<keyword evidence="2" id="KW-1185">Reference proteome</keyword>
<gene>
    <name evidence="1" type="ORF">ACAOBT_LOCUS16150</name>
</gene>
<evidence type="ECO:0000313" key="1">
    <source>
        <dbReference type="EMBL" id="CAH1984527.1"/>
    </source>
</evidence>
<evidence type="ECO:0000313" key="2">
    <source>
        <dbReference type="Proteomes" id="UP001152888"/>
    </source>
</evidence>
<proteinExistence type="predicted"/>
<name>A0A9P0KWY4_ACAOB</name>
<reference evidence="1" key="1">
    <citation type="submission" date="2022-03" db="EMBL/GenBank/DDBJ databases">
        <authorList>
            <person name="Sayadi A."/>
        </authorList>
    </citation>
    <scope>NUCLEOTIDE SEQUENCE</scope>
</reference>
<sequence>MLEYASYVVPKSEDGYRNIICLFIEENVPHHTFPLPSERNIHAIRGIPASTAEQEIKEELEQKGYTPLHVLRLKRKAACPCLWWW</sequence>